<dbReference type="GO" id="GO:0003677">
    <property type="term" value="F:DNA binding"/>
    <property type="evidence" value="ECO:0007669"/>
    <property type="project" value="InterPro"/>
</dbReference>
<dbReference type="Gene3D" id="1.10.20.10">
    <property type="entry name" value="Histone, subunit A"/>
    <property type="match status" value="1"/>
</dbReference>
<dbReference type="AlphaFoldDB" id="A0A914Q580"/>
<dbReference type="WBParaSite" id="PDA_v2.g26478.t1">
    <property type="protein sequence ID" value="PDA_v2.g26478.t1"/>
    <property type="gene ID" value="PDA_v2.g26478"/>
</dbReference>
<feature type="domain" description="Core Histone H2A/H2B/H3" evidence="3">
    <location>
        <begin position="77"/>
        <end position="162"/>
    </location>
</feature>
<comment type="similarity">
    <text evidence="1">Belongs to the histone H3 family.</text>
</comment>
<dbReference type="InterPro" id="IPR009072">
    <property type="entry name" value="Histone-fold"/>
</dbReference>
<organism evidence="4 5">
    <name type="scientific">Panagrolaimus davidi</name>
    <dbReference type="NCBI Taxonomy" id="227884"/>
    <lineage>
        <taxon>Eukaryota</taxon>
        <taxon>Metazoa</taxon>
        <taxon>Ecdysozoa</taxon>
        <taxon>Nematoda</taxon>
        <taxon>Chromadorea</taxon>
        <taxon>Rhabditida</taxon>
        <taxon>Tylenchina</taxon>
        <taxon>Panagrolaimomorpha</taxon>
        <taxon>Panagrolaimoidea</taxon>
        <taxon>Panagrolaimidae</taxon>
        <taxon>Panagrolaimus</taxon>
    </lineage>
</organism>
<dbReference type="SMART" id="SM00428">
    <property type="entry name" value="H3"/>
    <property type="match status" value="1"/>
</dbReference>
<evidence type="ECO:0000256" key="1">
    <source>
        <dbReference type="ARBA" id="ARBA00010343"/>
    </source>
</evidence>
<proteinExistence type="inferred from homology"/>
<evidence type="ECO:0000256" key="2">
    <source>
        <dbReference type="SAM" id="MobiDB-lite"/>
    </source>
</evidence>
<dbReference type="GO" id="GO:0046982">
    <property type="term" value="F:protein heterodimerization activity"/>
    <property type="evidence" value="ECO:0007669"/>
    <property type="project" value="InterPro"/>
</dbReference>
<dbReference type="PRINTS" id="PR00622">
    <property type="entry name" value="HISTONEH3"/>
</dbReference>
<dbReference type="InterPro" id="IPR007125">
    <property type="entry name" value="H2A/H2B/H3"/>
</dbReference>
<evidence type="ECO:0000313" key="4">
    <source>
        <dbReference type="Proteomes" id="UP000887578"/>
    </source>
</evidence>
<dbReference type="CDD" id="cd22911">
    <property type="entry name" value="HFD_H3"/>
    <property type="match status" value="1"/>
</dbReference>
<dbReference type="Pfam" id="PF00125">
    <property type="entry name" value="Histone"/>
    <property type="match status" value="1"/>
</dbReference>
<dbReference type="Proteomes" id="UP000887578">
    <property type="component" value="Unplaced"/>
</dbReference>
<dbReference type="SUPFAM" id="SSF47113">
    <property type="entry name" value="Histone-fold"/>
    <property type="match status" value="1"/>
</dbReference>
<dbReference type="GO" id="GO:0030527">
    <property type="term" value="F:structural constituent of chromatin"/>
    <property type="evidence" value="ECO:0007669"/>
    <property type="project" value="InterPro"/>
</dbReference>
<dbReference type="InterPro" id="IPR000164">
    <property type="entry name" value="Histone_H3/CENP-A"/>
</dbReference>
<reference evidence="5" key="1">
    <citation type="submission" date="2022-11" db="UniProtKB">
        <authorList>
            <consortium name="WormBaseParasite"/>
        </authorList>
    </citation>
    <scope>IDENTIFICATION</scope>
</reference>
<name>A0A914Q580_9BILA</name>
<feature type="compositionally biased region" description="Polar residues" evidence="2">
    <location>
        <begin position="18"/>
        <end position="27"/>
    </location>
</feature>
<dbReference type="PANTHER" id="PTHR11426">
    <property type="entry name" value="HISTONE H3"/>
    <property type="match status" value="1"/>
</dbReference>
<keyword evidence="4" id="KW-1185">Reference proteome</keyword>
<evidence type="ECO:0000313" key="5">
    <source>
        <dbReference type="WBParaSite" id="PDA_v2.g26478.t1"/>
    </source>
</evidence>
<evidence type="ECO:0000259" key="3">
    <source>
        <dbReference type="Pfam" id="PF00125"/>
    </source>
</evidence>
<sequence length="173" mass="19907">MAEKLTIFRPSVVQVNPQTRPGNNYGENSDGVLVDQNTDRPARQIGRKCRKNVPKRISGKEPKPFWVDKAGRRWNSPGEIALNNIRCHQKTIKPVFRKRPFERVVREITQEYSDCKWQNVALLALQEATEAVFVNPFHATNLAARHAKRATIMPEDMELVLKFLPPAHPFKKQ</sequence>
<protein>
    <submittedName>
        <fullName evidence="5">Histone H2A/H2B/H3 domain-containing protein</fullName>
    </submittedName>
</protein>
<accession>A0A914Q580</accession>
<dbReference type="GO" id="GO:0000786">
    <property type="term" value="C:nucleosome"/>
    <property type="evidence" value="ECO:0007669"/>
    <property type="project" value="InterPro"/>
</dbReference>
<feature type="region of interest" description="Disordered" evidence="2">
    <location>
        <begin position="18"/>
        <end position="41"/>
    </location>
</feature>